<evidence type="ECO:0000313" key="2">
    <source>
        <dbReference type="EMBL" id="MDI5965788.1"/>
    </source>
</evidence>
<dbReference type="RefSeq" id="WP_271322052.1">
    <property type="nucleotide sequence ID" value="NZ_JAAGKO020000040.1"/>
</dbReference>
<evidence type="ECO:0000313" key="3">
    <source>
        <dbReference type="Proteomes" id="UP001156398"/>
    </source>
</evidence>
<dbReference type="InterPro" id="IPR025475">
    <property type="entry name" value="DUF4326"/>
</dbReference>
<evidence type="ECO:0000259" key="1">
    <source>
        <dbReference type="Pfam" id="PF14216"/>
    </source>
</evidence>
<name>A0ABT6W4U9_9ACTN</name>
<keyword evidence="3" id="KW-1185">Reference proteome</keyword>
<reference evidence="2 3" key="1">
    <citation type="submission" date="2023-05" db="EMBL/GenBank/DDBJ databases">
        <title>Streptantibioticus silvisoli sp. nov., acidotolerant actinomycetes 1 from pine litter.</title>
        <authorList>
            <person name="Swiecimska M."/>
            <person name="Golinska P."/>
            <person name="Sangal V."/>
            <person name="Wachnowicz B."/>
            <person name="Goodfellow M."/>
        </authorList>
    </citation>
    <scope>NUCLEOTIDE SEQUENCE [LARGE SCALE GENOMIC DNA]</scope>
    <source>
        <strain evidence="2 3">SL54</strain>
    </source>
</reference>
<proteinExistence type="predicted"/>
<protein>
    <submittedName>
        <fullName evidence="2">DUF4326 domain-containing protein</fullName>
    </submittedName>
</protein>
<sequence length="142" mass="16031">MTNPEPATTPRRIKRRRTAGWTAPLDEQGRKPIYVGRGTRFGNPWAVVTTKNPKGWAVSWTRDPYSNPIPGTYWVRCAYEVTARQQATRYYAEWIQAQPKLLAEVRDLAGRDLMCWCAEPEPGEPDHCHAAVLLRVAAGGQP</sequence>
<organism evidence="2 3">
    <name type="scientific">Streptantibioticus silvisoli</name>
    <dbReference type="NCBI Taxonomy" id="2705255"/>
    <lineage>
        <taxon>Bacteria</taxon>
        <taxon>Bacillati</taxon>
        <taxon>Actinomycetota</taxon>
        <taxon>Actinomycetes</taxon>
        <taxon>Kitasatosporales</taxon>
        <taxon>Streptomycetaceae</taxon>
        <taxon>Streptantibioticus</taxon>
    </lineage>
</organism>
<feature type="domain" description="DUF4326" evidence="1">
    <location>
        <begin position="28"/>
        <end position="134"/>
    </location>
</feature>
<accession>A0ABT6W4U9</accession>
<dbReference type="Proteomes" id="UP001156398">
    <property type="component" value="Unassembled WGS sequence"/>
</dbReference>
<gene>
    <name evidence="2" type="ORF">POF43_024180</name>
</gene>
<comment type="caution">
    <text evidence="2">The sequence shown here is derived from an EMBL/GenBank/DDBJ whole genome shotgun (WGS) entry which is preliminary data.</text>
</comment>
<dbReference type="EMBL" id="JAAGKO020000040">
    <property type="protein sequence ID" value="MDI5965788.1"/>
    <property type="molecule type" value="Genomic_DNA"/>
</dbReference>
<dbReference type="Pfam" id="PF14216">
    <property type="entry name" value="DUF4326"/>
    <property type="match status" value="1"/>
</dbReference>